<dbReference type="AlphaFoldDB" id="A0A132ACD7"/>
<dbReference type="EMBL" id="JXLN01012569">
    <property type="protein sequence ID" value="KPM08642.1"/>
    <property type="molecule type" value="Genomic_DNA"/>
</dbReference>
<sequence>MSIVDDKTSEANFSFNQAEEHFEFTPLNDSIDAELSFTNHSCDANDNSLNGIIIKPFFQRNSILNTSLRK</sequence>
<evidence type="ECO:0000313" key="1">
    <source>
        <dbReference type="EMBL" id="KPM08642.1"/>
    </source>
</evidence>
<proteinExistence type="predicted"/>
<name>A0A132ACD7_SARSC</name>
<organism evidence="1 2">
    <name type="scientific">Sarcoptes scabiei</name>
    <name type="common">Itch mite</name>
    <name type="synonym">Acarus scabiei</name>
    <dbReference type="NCBI Taxonomy" id="52283"/>
    <lineage>
        <taxon>Eukaryota</taxon>
        <taxon>Metazoa</taxon>
        <taxon>Ecdysozoa</taxon>
        <taxon>Arthropoda</taxon>
        <taxon>Chelicerata</taxon>
        <taxon>Arachnida</taxon>
        <taxon>Acari</taxon>
        <taxon>Acariformes</taxon>
        <taxon>Sarcoptiformes</taxon>
        <taxon>Astigmata</taxon>
        <taxon>Psoroptidia</taxon>
        <taxon>Sarcoptoidea</taxon>
        <taxon>Sarcoptidae</taxon>
        <taxon>Sarcoptinae</taxon>
        <taxon>Sarcoptes</taxon>
    </lineage>
</organism>
<accession>A0A132ACD7</accession>
<reference evidence="1 2" key="1">
    <citation type="journal article" date="2015" name="Parasit. Vectors">
        <title>Draft genome of the scabies mite.</title>
        <authorList>
            <person name="Rider S.D.Jr."/>
            <person name="Morgan M.S."/>
            <person name="Arlian L.G."/>
        </authorList>
    </citation>
    <scope>NUCLEOTIDE SEQUENCE [LARGE SCALE GENOMIC DNA]</scope>
    <source>
        <strain evidence="1">Arlian Lab</strain>
    </source>
</reference>
<protein>
    <submittedName>
        <fullName evidence="1">Uncharacterized protein</fullName>
    </submittedName>
</protein>
<comment type="caution">
    <text evidence="1">The sequence shown here is derived from an EMBL/GenBank/DDBJ whole genome shotgun (WGS) entry which is preliminary data.</text>
</comment>
<dbReference type="Proteomes" id="UP000616769">
    <property type="component" value="Unassembled WGS sequence"/>
</dbReference>
<gene>
    <name evidence="1" type="ORF">QR98_0071640</name>
</gene>
<evidence type="ECO:0000313" key="2">
    <source>
        <dbReference type="Proteomes" id="UP000616769"/>
    </source>
</evidence>
<dbReference type="VEuPathDB" id="VectorBase:SSCA003441"/>